<comment type="caution">
    <text evidence="1">The sequence shown here is derived from an EMBL/GenBank/DDBJ whole genome shotgun (WGS) entry which is preliminary data.</text>
</comment>
<organism evidence="1 2">
    <name type="scientific">Cichorium intybus</name>
    <name type="common">Chicory</name>
    <dbReference type="NCBI Taxonomy" id="13427"/>
    <lineage>
        <taxon>Eukaryota</taxon>
        <taxon>Viridiplantae</taxon>
        <taxon>Streptophyta</taxon>
        <taxon>Embryophyta</taxon>
        <taxon>Tracheophyta</taxon>
        <taxon>Spermatophyta</taxon>
        <taxon>Magnoliopsida</taxon>
        <taxon>eudicotyledons</taxon>
        <taxon>Gunneridae</taxon>
        <taxon>Pentapetalae</taxon>
        <taxon>asterids</taxon>
        <taxon>campanulids</taxon>
        <taxon>Asterales</taxon>
        <taxon>Asteraceae</taxon>
        <taxon>Cichorioideae</taxon>
        <taxon>Cichorieae</taxon>
        <taxon>Cichoriinae</taxon>
        <taxon>Cichorium</taxon>
    </lineage>
</organism>
<reference evidence="2" key="1">
    <citation type="journal article" date="2022" name="Mol. Ecol. Resour.">
        <title>The genomes of chicory, endive, great burdock and yacon provide insights into Asteraceae palaeo-polyploidization history and plant inulin production.</title>
        <authorList>
            <person name="Fan W."/>
            <person name="Wang S."/>
            <person name="Wang H."/>
            <person name="Wang A."/>
            <person name="Jiang F."/>
            <person name="Liu H."/>
            <person name="Zhao H."/>
            <person name="Xu D."/>
            <person name="Zhang Y."/>
        </authorList>
    </citation>
    <scope>NUCLEOTIDE SEQUENCE [LARGE SCALE GENOMIC DNA]</scope>
    <source>
        <strain evidence="2">cv. Punajuju</strain>
    </source>
</reference>
<dbReference type="Proteomes" id="UP001055811">
    <property type="component" value="Linkage Group LG05"/>
</dbReference>
<name>A0ACB9D299_CICIN</name>
<evidence type="ECO:0000313" key="1">
    <source>
        <dbReference type="EMBL" id="KAI3740427.1"/>
    </source>
</evidence>
<dbReference type="EMBL" id="CM042013">
    <property type="protein sequence ID" value="KAI3740427.1"/>
    <property type="molecule type" value="Genomic_DNA"/>
</dbReference>
<keyword evidence="2" id="KW-1185">Reference proteome</keyword>
<sequence length="90" mass="10488">MKEEEHSLEVEVDCLQSYYNSNSPQDIDDCYENFCKFYADENGDERKMEGNGTEENNSIELMDVKDLMLGHVKIHVQVYAIKKMVGNFLQ</sequence>
<proteinExistence type="predicted"/>
<reference evidence="1 2" key="2">
    <citation type="journal article" date="2022" name="Mol. Ecol. Resour.">
        <title>The genomes of chicory, endive, great burdock and yacon provide insights into Asteraceae paleo-polyploidization history and plant inulin production.</title>
        <authorList>
            <person name="Fan W."/>
            <person name="Wang S."/>
            <person name="Wang H."/>
            <person name="Wang A."/>
            <person name="Jiang F."/>
            <person name="Liu H."/>
            <person name="Zhao H."/>
            <person name="Xu D."/>
            <person name="Zhang Y."/>
        </authorList>
    </citation>
    <scope>NUCLEOTIDE SEQUENCE [LARGE SCALE GENOMIC DNA]</scope>
    <source>
        <strain evidence="2">cv. Punajuju</strain>
        <tissue evidence="1">Leaves</tissue>
    </source>
</reference>
<gene>
    <name evidence="1" type="ORF">L2E82_30856</name>
</gene>
<accession>A0ACB9D299</accession>
<protein>
    <submittedName>
        <fullName evidence="1">Uncharacterized protein</fullName>
    </submittedName>
</protein>
<evidence type="ECO:0000313" key="2">
    <source>
        <dbReference type="Proteomes" id="UP001055811"/>
    </source>
</evidence>